<feature type="domain" description="C3H1-type" evidence="12">
    <location>
        <begin position="92"/>
        <end position="119"/>
    </location>
</feature>
<dbReference type="Proteomes" id="UP000027222">
    <property type="component" value="Unassembled WGS sequence"/>
</dbReference>
<evidence type="ECO:0000256" key="1">
    <source>
        <dbReference type="ARBA" id="ARBA00001798"/>
    </source>
</evidence>
<dbReference type="Pfam" id="PF00642">
    <property type="entry name" value="zf-CCCH"/>
    <property type="match status" value="2"/>
</dbReference>
<dbReference type="PROSITE" id="PS50089">
    <property type="entry name" value="ZF_RING_2"/>
    <property type="match status" value="1"/>
</dbReference>
<dbReference type="Gene3D" id="1.20.120.1750">
    <property type="match status" value="1"/>
</dbReference>
<dbReference type="SUPFAM" id="SSF57850">
    <property type="entry name" value="RING/U-box"/>
    <property type="match status" value="3"/>
</dbReference>
<comment type="catalytic activity">
    <reaction evidence="1">
        <text>[E2 ubiquitin-conjugating enzyme]-S-ubiquitinyl-L-cysteine + [acceptor protein]-L-lysine = [E2 ubiquitin-conjugating enzyme]-L-cysteine + [acceptor protein]-N(6)-ubiquitinyl-L-lysine.</text>
        <dbReference type="EC" id="2.3.2.31"/>
    </reaction>
</comment>
<dbReference type="Gene3D" id="3.30.40.10">
    <property type="entry name" value="Zinc/RING finger domain, C3HC4 (zinc finger)"/>
    <property type="match status" value="1"/>
</dbReference>
<feature type="domain" description="C3H1-type" evidence="12">
    <location>
        <begin position="18"/>
        <end position="45"/>
    </location>
</feature>
<dbReference type="GO" id="GO:0016567">
    <property type="term" value="P:protein ubiquitination"/>
    <property type="evidence" value="ECO:0007669"/>
    <property type="project" value="InterPro"/>
</dbReference>
<reference evidence="15" key="1">
    <citation type="journal article" date="2014" name="Proc. Natl. Acad. Sci. U.S.A.">
        <title>Extensive sampling of basidiomycete genomes demonstrates inadequacy of the white-rot/brown-rot paradigm for wood decay fungi.</title>
        <authorList>
            <person name="Riley R."/>
            <person name="Salamov A.A."/>
            <person name="Brown D.W."/>
            <person name="Nagy L.G."/>
            <person name="Floudas D."/>
            <person name="Held B.W."/>
            <person name="Levasseur A."/>
            <person name="Lombard V."/>
            <person name="Morin E."/>
            <person name="Otillar R."/>
            <person name="Lindquist E.A."/>
            <person name="Sun H."/>
            <person name="LaButti K.M."/>
            <person name="Schmutz J."/>
            <person name="Jabbour D."/>
            <person name="Luo H."/>
            <person name="Baker S.E."/>
            <person name="Pisabarro A.G."/>
            <person name="Walton J.D."/>
            <person name="Blanchette R.A."/>
            <person name="Henrissat B."/>
            <person name="Martin F."/>
            <person name="Cullen D."/>
            <person name="Hibbett D.S."/>
            <person name="Grigoriev I.V."/>
        </authorList>
    </citation>
    <scope>NUCLEOTIDE SEQUENCE [LARGE SCALE GENOMIC DNA]</scope>
    <source>
        <strain evidence="15">CBS 339.88</strain>
    </source>
</reference>
<dbReference type="SUPFAM" id="SSF90229">
    <property type="entry name" value="CCCH zinc finger"/>
    <property type="match status" value="1"/>
</dbReference>
<protein>
    <recommendedName>
        <fullName evidence="2">RBR-type E3 ubiquitin transferase</fullName>
        <ecNumber evidence="2">2.3.2.31</ecNumber>
    </recommendedName>
</protein>
<feature type="compositionally biased region" description="Polar residues" evidence="10">
    <location>
        <begin position="123"/>
        <end position="133"/>
    </location>
</feature>
<feature type="zinc finger region" description="C3H1-type" evidence="9">
    <location>
        <begin position="18"/>
        <end position="45"/>
    </location>
</feature>
<gene>
    <name evidence="14" type="ORF">GALMADRAFT_91633</name>
</gene>
<name>A0A067TM42_GALM3</name>
<evidence type="ECO:0000256" key="5">
    <source>
        <dbReference type="ARBA" id="ARBA00022737"/>
    </source>
</evidence>
<dbReference type="InterPro" id="IPR001841">
    <property type="entry name" value="Znf_RING"/>
</dbReference>
<keyword evidence="6 9" id="KW-0863">Zinc-finger</keyword>
<dbReference type="InterPro" id="IPR002867">
    <property type="entry name" value="IBR_dom"/>
</dbReference>
<evidence type="ECO:0000256" key="10">
    <source>
        <dbReference type="SAM" id="MobiDB-lite"/>
    </source>
</evidence>
<dbReference type="InterPro" id="IPR017907">
    <property type="entry name" value="Znf_RING_CS"/>
</dbReference>
<dbReference type="PROSITE" id="PS00518">
    <property type="entry name" value="ZF_RING_1"/>
    <property type="match status" value="1"/>
</dbReference>
<evidence type="ECO:0000256" key="3">
    <source>
        <dbReference type="ARBA" id="ARBA00022679"/>
    </source>
</evidence>
<feature type="domain" description="RING-type" evidence="13">
    <location>
        <begin position="821"/>
        <end position="1033"/>
    </location>
</feature>
<dbReference type="PROSITE" id="PS51873">
    <property type="entry name" value="TRIAD"/>
    <property type="match status" value="1"/>
</dbReference>
<sequence>MSAEGQSMGSPPSNQRSATRQRPCNNWKQGYCRFGVNCKFQHDSANQPVPRGGSRRNSNQQSGPDRPESTINQPSGSGSTNAVTGNRKTNRPNHAVTCRDWKAGNCPRGDNCRFRHEDEPTHTKIQPSESSSAGLVGSKNNSDDAHQKNRTRTLEGRAERDGPEQGERMPHPARTEAEKWENGEMIAREQADREAREKERQTGEALRMEAERQARVARLARERAELEVEEMRRQAQEQARRTEEASRLEAERLRKLAAEKVARQARAEALRQERARKAEEERKRKEAEKLAREKAEAEARVRRQVQMQAQREREAGAIEQYIVLDSSLVTCCAGLNIRHVVTGFDLCKITIKNLPKDAKRAEIADLFLHQGVESSEFFIFQVKPDASGSVLEAVILANAEHGQTIALGLQGIEFRNRVLSFSVSDNASGNAMDTPTRNSPFLLVSWRAPSETLIATYSSMEEAQEKARKLNQAIWRGRQISAVMNDRPQGVAALRHFVPSSVKIMGLPPGVPVDADLVEFTGTWNLKMLKSISFDLPFSFHTIRQHLTNSPGVRMGTYETLGSGEQASGEAKVKVLFDEWEAAKEAYASIGQIRLGPNSPRFRAWLPPKPLLYTIKITRQQYEAQKKQWDALSEKKPGSDAHVQPRIGERGDVFIQVLGQDKKAAGSLKVRVESMVSGEKLDASYWHSSFGSQDGRAFFNRLYGEKKVFVRNDFKTRSLRVYGEPEAVLDVRDMIKHEVERLAGRDITRTLDQSCIGFFVREGLGKLTELLGEGNVSLNLSSRPCKITVKGGEEAIHHLHRLMDESRGGSFLGAALPGRVERELCPICTDDVSNPEQLGCGHTYCAGCLKHFLTSAADTKTFPLVCMGNDATCNVPISIPFIRRFLPAPIFQSLVEAAFLSYLDQHPQELKYCTTPDCKQMYRHREEPTVLQCPSCFSTICAACDEEAHDGMTCQERRLHKNPAEQERLNEQLAAANGYKKCPQCKVWIEKTEGCNHMSCKCGAHICWRCMGIFDRATIYQHMQTAHGNIYDEVPAGVNVGNAANNVFLAGQVDELARIERERERTRQPVMANQPGLAPRRFAAYGGQMGQYGQQEEERRRQAEAARRVNERWRLEAEQAAAARRRQADEQTRQLLQERQPPRQEEERRGWCVVM</sequence>
<feature type="compositionally biased region" description="Basic and acidic residues" evidence="10">
    <location>
        <begin position="110"/>
        <end position="122"/>
    </location>
</feature>
<dbReference type="CDD" id="cd20335">
    <property type="entry name" value="BRcat_RBR"/>
    <property type="match status" value="1"/>
</dbReference>
<dbReference type="HOGENOM" id="CLU_004235_0_0_1"/>
<dbReference type="OrthoDB" id="1431934at2759"/>
<keyword evidence="4 9" id="KW-0479">Metal-binding</keyword>
<dbReference type="PANTHER" id="PTHR11685">
    <property type="entry name" value="RBR FAMILY RING FINGER AND IBR DOMAIN-CONTAINING"/>
    <property type="match status" value="1"/>
</dbReference>
<dbReference type="AlphaFoldDB" id="A0A067TM42"/>
<evidence type="ECO:0000256" key="2">
    <source>
        <dbReference type="ARBA" id="ARBA00012251"/>
    </source>
</evidence>
<feature type="domain" description="RING-type" evidence="11">
    <location>
        <begin position="825"/>
        <end position="866"/>
    </location>
</feature>
<keyword evidence="8 9" id="KW-0862">Zinc</keyword>
<dbReference type="InterPro" id="IPR013083">
    <property type="entry name" value="Znf_RING/FYVE/PHD"/>
</dbReference>
<evidence type="ECO:0000259" key="11">
    <source>
        <dbReference type="PROSITE" id="PS50089"/>
    </source>
</evidence>
<dbReference type="InterPro" id="IPR044066">
    <property type="entry name" value="TRIAD_supradom"/>
</dbReference>
<dbReference type="PROSITE" id="PS50103">
    <property type="entry name" value="ZF_C3H1"/>
    <property type="match status" value="2"/>
</dbReference>
<dbReference type="GO" id="GO:0008270">
    <property type="term" value="F:zinc ion binding"/>
    <property type="evidence" value="ECO:0007669"/>
    <property type="project" value="UniProtKB-KW"/>
</dbReference>
<feature type="region of interest" description="Disordered" evidence="10">
    <location>
        <begin position="42"/>
        <end position="210"/>
    </location>
</feature>
<keyword evidence="3" id="KW-0808">Transferase</keyword>
<evidence type="ECO:0000256" key="4">
    <source>
        <dbReference type="ARBA" id="ARBA00022723"/>
    </source>
</evidence>
<organism evidence="14 15">
    <name type="scientific">Galerina marginata (strain CBS 339.88)</name>
    <dbReference type="NCBI Taxonomy" id="685588"/>
    <lineage>
        <taxon>Eukaryota</taxon>
        <taxon>Fungi</taxon>
        <taxon>Dikarya</taxon>
        <taxon>Basidiomycota</taxon>
        <taxon>Agaricomycotina</taxon>
        <taxon>Agaricomycetes</taxon>
        <taxon>Agaricomycetidae</taxon>
        <taxon>Agaricales</taxon>
        <taxon>Agaricineae</taxon>
        <taxon>Strophariaceae</taxon>
        <taxon>Galerina</taxon>
    </lineage>
</organism>
<feature type="compositionally biased region" description="Basic and acidic residues" evidence="10">
    <location>
        <begin position="1140"/>
        <end position="1155"/>
    </location>
</feature>
<dbReference type="InterPro" id="IPR000571">
    <property type="entry name" value="Znf_CCCH"/>
</dbReference>
<feature type="compositionally biased region" description="Basic and acidic residues" evidence="10">
    <location>
        <begin position="141"/>
        <end position="210"/>
    </location>
</feature>
<evidence type="ECO:0000256" key="7">
    <source>
        <dbReference type="ARBA" id="ARBA00022786"/>
    </source>
</evidence>
<keyword evidence="5" id="KW-0677">Repeat</keyword>
<dbReference type="InterPro" id="IPR036855">
    <property type="entry name" value="Znf_CCCH_sf"/>
</dbReference>
<dbReference type="Pfam" id="PF01485">
    <property type="entry name" value="IBR"/>
    <property type="match status" value="2"/>
</dbReference>
<evidence type="ECO:0000313" key="15">
    <source>
        <dbReference type="Proteomes" id="UP000027222"/>
    </source>
</evidence>
<dbReference type="Pfam" id="PF13445">
    <property type="entry name" value="zf-RING_UBOX"/>
    <property type="match status" value="1"/>
</dbReference>
<evidence type="ECO:0000313" key="14">
    <source>
        <dbReference type="EMBL" id="KDR80944.1"/>
    </source>
</evidence>
<evidence type="ECO:0000256" key="8">
    <source>
        <dbReference type="ARBA" id="ARBA00022833"/>
    </source>
</evidence>
<accession>A0A067TM42</accession>
<evidence type="ECO:0000259" key="13">
    <source>
        <dbReference type="PROSITE" id="PS51873"/>
    </source>
</evidence>
<dbReference type="SMART" id="SM00356">
    <property type="entry name" value="ZnF_C3H1"/>
    <property type="match status" value="2"/>
</dbReference>
<dbReference type="SMART" id="SM00647">
    <property type="entry name" value="IBR"/>
    <property type="match status" value="2"/>
</dbReference>
<evidence type="ECO:0000256" key="9">
    <source>
        <dbReference type="PROSITE-ProRule" id="PRU00723"/>
    </source>
</evidence>
<dbReference type="EC" id="2.3.2.31" evidence="2"/>
<evidence type="ECO:0000256" key="6">
    <source>
        <dbReference type="ARBA" id="ARBA00022771"/>
    </source>
</evidence>
<feature type="zinc finger region" description="C3H1-type" evidence="9">
    <location>
        <begin position="92"/>
        <end position="119"/>
    </location>
</feature>
<feature type="region of interest" description="Disordered" evidence="10">
    <location>
        <begin position="1"/>
        <end position="24"/>
    </location>
</feature>
<proteinExistence type="predicted"/>
<feature type="region of interest" description="Disordered" evidence="10">
    <location>
        <begin position="1124"/>
        <end position="1155"/>
    </location>
</feature>
<keyword evidence="7" id="KW-0833">Ubl conjugation pathway</keyword>
<dbReference type="Gene3D" id="4.10.1000.10">
    <property type="entry name" value="Zinc finger, CCCH-type"/>
    <property type="match status" value="2"/>
</dbReference>
<dbReference type="CDD" id="cd06503">
    <property type="entry name" value="ATP-synt_Fo_b"/>
    <property type="match status" value="1"/>
</dbReference>
<dbReference type="STRING" id="685588.A0A067TM42"/>
<evidence type="ECO:0000259" key="12">
    <source>
        <dbReference type="PROSITE" id="PS50103"/>
    </source>
</evidence>
<dbReference type="GO" id="GO:0061630">
    <property type="term" value="F:ubiquitin protein ligase activity"/>
    <property type="evidence" value="ECO:0007669"/>
    <property type="project" value="UniProtKB-EC"/>
</dbReference>
<keyword evidence="15" id="KW-1185">Reference proteome</keyword>
<dbReference type="InterPro" id="IPR031127">
    <property type="entry name" value="E3_UB_ligase_RBR"/>
</dbReference>
<dbReference type="InterPro" id="IPR027370">
    <property type="entry name" value="Znf-RING_euk"/>
</dbReference>
<feature type="compositionally biased region" description="Polar residues" evidence="10">
    <location>
        <begin position="55"/>
        <end position="87"/>
    </location>
</feature>
<dbReference type="EMBL" id="KL142371">
    <property type="protein sequence ID" value="KDR80944.1"/>
    <property type="molecule type" value="Genomic_DNA"/>
</dbReference>